<dbReference type="GO" id="GO:0015081">
    <property type="term" value="F:sodium ion transmembrane transporter activity"/>
    <property type="evidence" value="ECO:0007669"/>
    <property type="project" value="InterPro"/>
</dbReference>
<reference evidence="7 8" key="1">
    <citation type="submission" date="2018-06" db="EMBL/GenBank/DDBJ databases">
        <title>Extensive metabolic versatility and redundancy in microbially diverse, dynamic hydrothermal sediments.</title>
        <authorList>
            <person name="Dombrowski N."/>
            <person name="Teske A."/>
            <person name="Baker B.J."/>
        </authorList>
    </citation>
    <scope>NUCLEOTIDE SEQUENCE [LARGE SCALE GENOMIC DNA]</scope>
    <source>
        <strain evidence="7">B35_G9</strain>
    </source>
</reference>
<protein>
    <recommendedName>
        <fullName evidence="9">Oxaloacetate decarboxylase gamma chain</fullName>
    </recommendedName>
</protein>
<dbReference type="AlphaFoldDB" id="A0A660S4N9"/>
<dbReference type="EMBL" id="QNBC01000161">
    <property type="protein sequence ID" value="RKX64441.1"/>
    <property type="molecule type" value="Genomic_DNA"/>
</dbReference>
<feature type="transmembrane region" description="Helical" evidence="6">
    <location>
        <begin position="20"/>
        <end position="45"/>
    </location>
</feature>
<keyword evidence="4 6" id="KW-1133">Transmembrane helix</keyword>
<comment type="subcellular location">
    <subcellularLocation>
        <location evidence="1">Cell membrane</location>
    </subcellularLocation>
</comment>
<evidence type="ECO:0000256" key="3">
    <source>
        <dbReference type="ARBA" id="ARBA00022692"/>
    </source>
</evidence>
<evidence type="ECO:0000256" key="1">
    <source>
        <dbReference type="ARBA" id="ARBA00004236"/>
    </source>
</evidence>
<evidence type="ECO:0000256" key="2">
    <source>
        <dbReference type="ARBA" id="ARBA00022475"/>
    </source>
</evidence>
<keyword evidence="5 6" id="KW-0472">Membrane</keyword>
<accession>A0A660S4N9</accession>
<dbReference type="Pfam" id="PF04277">
    <property type="entry name" value="OAD_gamma"/>
    <property type="match status" value="1"/>
</dbReference>
<evidence type="ECO:0000313" key="7">
    <source>
        <dbReference type="EMBL" id="RKX64441.1"/>
    </source>
</evidence>
<dbReference type="InterPro" id="IPR005899">
    <property type="entry name" value="Na_pump_deCOase"/>
</dbReference>
<gene>
    <name evidence="7" type="ORF">DRP44_08300</name>
</gene>
<sequence>MMSLSCQIVQFTKLKTTGDILLFSVYGVLFVLGGLLLLSMTLFLFKFINKREMKKLEAKKGNKDMEEIPAVEELKHFDDDIVTAIIAAIAIEQKLYHEDTLSELTFRYRGENPSGWQISDMVNSGS</sequence>
<evidence type="ECO:0008006" key="9">
    <source>
        <dbReference type="Google" id="ProtNLM"/>
    </source>
</evidence>
<dbReference type="GO" id="GO:0036376">
    <property type="term" value="P:sodium ion export across plasma membrane"/>
    <property type="evidence" value="ECO:0007669"/>
    <property type="project" value="InterPro"/>
</dbReference>
<dbReference type="GO" id="GO:0005886">
    <property type="term" value="C:plasma membrane"/>
    <property type="evidence" value="ECO:0007669"/>
    <property type="project" value="UniProtKB-SubCell"/>
</dbReference>
<dbReference type="Proteomes" id="UP000282321">
    <property type="component" value="Unassembled WGS sequence"/>
</dbReference>
<name>A0A660S4N9_UNCT6</name>
<comment type="caution">
    <text evidence="7">The sequence shown here is derived from an EMBL/GenBank/DDBJ whole genome shotgun (WGS) entry which is preliminary data.</text>
</comment>
<evidence type="ECO:0000256" key="6">
    <source>
        <dbReference type="SAM" id="Phobius"/>
    </source>
</evidence>
<organism evidence="7 8">
    <name type="scientific">candidate division TA06 bacterium</name>
    <dbReference type="NCBI Taxonomy" id="2250710"/>
    <lineage>
        <taxon>Bacteria</taxon>
        <taxon>Bacteria division TA06</taxon>
    </lineage>
</organism>
<evidence type="ECO:0000313" key="8">
    <source>
        <dbReference type="Proteomes" id="UP000282321"/>
    </source>
</evidence>
<keyword evidence="2" id="KW-1003">Cell membrane</keyword>
<evidence type="ECO:0000256" key="5">
    <source>
        <dbReference type="ARBA" id="ARBA00023136"/>
    </source>
</evidence>
<proteinExistence type="predicted"/>
<keyword evidence="3 6" id="KW-0812">Transmembrane</keyword>
<evidence type="ECO:0000256" key="4">
    <source>
        <dbReference type="ARBA" id="ARBA00022989"/>
    </source>
</evidence>